<comment type="caution">
    <text evidence="7">The sequence shown here is derived from an EMBL/GenBank/DDBJ whole genome shotgun (WGS) entry which is preliminary data.</text>
</comment>
<evidence type="ECO:0000313" key="8">
    <source>
        <dbReference type="Proteomes" id="UP000762676"/>
    </source>
</evidence>
<evidence type="ECO:0000256" key="3">
    <source>
        <dbReference type="ARBA" id="ARBA00022618"/>
    </source>
</evidence>
<proteinExistence type="inferred from homology"/>
<feature type="region of interest" description="Disordered" evidence="6">
    <location>
        <begin position="418"/>
        <end position="485"/>
    </location>
</feature>
<feature type="region of interest" description="Disordered" evidence="6">
    <location>
        <begin position="835"/>
        <end position="858"/>
    </location>
</feature>
<organism evidence="7 8">
    <name type="scientific">Elysia marginata</name>
    <dbReference type="NCBI Taxonomy" id="1093978"/>
    <lineage>
        <taxon>Eukaryota</taxon>
        <taxon>Metazoa</taxon>
        <taxon>Spiralia</taxon>
        <taxon>Lophotrochozoa</taxon>
        <taxon>Mollusca</taxon>
        <taxon>Gastropoda</taxon>
        <taxon>Heterobranchia</taxon>
        <taxon>Euthyneura</taxon>
        <taxon>Panpulmonata</taxon>
        <taxon>Sacoglossa</taxon>
        <taxon>Placobranchoidea</taxon>
        <taxon>Plakobranchidae</taxon>
        <taxon>Elysia</taxon>
    </lineage>
</organism>
<dbReference type="GO" id="GO:0007088">
    <property type="term" value="P:regulation of mitotic nuclear division"/>
    <property type="evidence" value="ECO:0007669"/>
    <property type="project" value="TreeGrafter"/>
</dbReference>
<evidence type="ECO:0000256" key="6">
    <source>
        <dbReference type="SAM" id="MobiDB-lite"/>
    </source>
</evidence>
<dbReference type="GO" id="GO:0005634">
    <property type="term" value="C:nucleus"/>
    <property type="evidence" value="ECO:0007669"/>
    <property type="project" value="TreeGrafter"/>
</dbReference>
<gene>
    <name evidence="7" type="ORF">ElyMa_003774200</name>
</gene>
<name>A0AAV4FB60_9GAST</name>
<feature type="compositionally biased region" description="Polar residues" evidence="6">
    <location>
        <begin position="435"/>
        <end position="471"/>
    </location>
</feature>
<evidence type="ECO:0000256" key="4">
    <source>
        <dbReference type="ARBA" id="ARBA00022776"/>
    </source>
</evidence>
<feature type="compositionally biased region" description="Low complexity" evidence="6">
    <location>
        <begin position="21"/>
        <end position="35"/>
    </location>
</feature>
<dbReference type="GO" id="GO:0060236">
    <property type="term" value="P:regulation of mitotic spindle organization"/>
    <property type="evidence" value="ECO:0007669"/>
    <property type="project" value="TreeGrafter"/>
</dbReference>
<keyword evidence="8" id="KW-1185">Reference proteome</keyword>
<dbReference type="InterPro" id="IPR023252">
    <property type="entry name" value="Aurora_borealis_protein"/>
</dbReference>
<evidence type="ECO:0000256" key="2">
    <source>
        <dbReference type="ARBA" id="ARBA00020055"/>
    </source>
</evidence>
<dbReference type="EMBL" id="BMAT01007728">
    <property type="protein sequence ID" value="GFR70030.1"/>
    <property type="molecule type" value="Genomic_DNA"/>
</dbReference>
<evidence type="ECO:0000313" key="7">
    <source>
        <dbReference type="EMBL" id="GFR70030.1"/>
    </source>
</evidence>
<evidence type="ECO:0000256" key="1">
    <source>
        <dbReference type="ARBA" id="ARBA00010963"/>
    </source>
</evidence>
<dbReference type="Proteomes" id="UP000762676">
    <property type="component" value="Unassembled WGS sequence"/>
</dbReference>
<dbReference type="PANTHER" id="PTHR14728">
    <property type="entry name" value="PROTEIN AURORA BOREALIS"/>
    <property type="match status" value="1"/>
</dbReference>
<feature type="region of interest" description="Disordered" evidence="6">
    <location>
        <begin position="16"/>
        <end position="59"/>
    </location>
</feature>
<protein>
    <recommendedName>
        <fullName evidence="2">Protein aurora borealis</fullName>
    </recommendedName>
</protein>
<comment type="similarity">
    <text evidence="1">Belongs to the BORA family.</text>
</comment>
<sequence length="992" mass="107386">MEESNLADKECSTLARNLVKPQSNSGLPSSSPSTSVVKRIPTSPSPKKGISVTPSSQDMGSVAACDIPSLPSPISCQSSHVDLFFPGSDVSHTSEIPSRKQRLDNKVSPEGKKFLKYQSPGKPDMRHQLLVQRTFSPHDEKLEPRTSSPMRKVRAFADTLGCSPIRSTPSSACSNTKEPSHSQHSNRIIPFVSPHVENVGLSSDVQAIFKTPIRAQHSSGDNNGHYTPSRQTLSLFSSPAGSSSSVFTPGRNFVNPFEMDTDRLHVPAFSPSIFNIGSACSSAQKNESQGFWSVEQTAMLMPVNIKDSDVQRQMRYQQRIDREQDEKVQSAINAFFSNELIVPSPWSEKVNHFLPRTPGSTNSVSCQTTLSVPPGVDLLAELGGKYNLPEYKTDPSPPIEAMGNSFIRRKLLNQLNDNDNEILSPPVLPARTQEKMSSSPILSPGKRQSTPEWEQQQTPNKHTSGHFSSSPIREEPDEKGHHPAMSESELLASPELSPVAGSRPSRFSGIYYSDQDMENPRAIMQLDFSSILEDESGGEEEVEGDKLGTLIQQTATENQPSAEFSSNNSLHTSTELQALQASNISSQDGEALPSTQSSSTRPLLCSALSVGSGLDTVCSATAAAQLGSSQDTGYYTTSLLQSTTNLAMSSSNSLPMIEGGSGPLVPDLLTSNSKMGAEGGLSELTGAKYESDSGNGVSCLGSSSEAPGRATGMSFATKDDGFPHRKREPFLVRKIRALSDIRLAREKRNVSRDLTQSFNMDCSTKSEELRHSFSDNDIVNVIKRSVSKNKLEGMVVGEPSHTNMHSVHSSNFSSNHTKSTPVVLSTPMYEVTSTVGQLQSNGNTTTESPSLKEPDTPVRNFQSRFSLGDDDTLEQARQLLGKSEQLRQRHLQLDSLNSSDAFQQALMSASDENIDPSDQASAAFNSQVSVKSKGQLEDSLSTPRILESIEKNIQSVQSSQLGSEIAAEILKRAGDDLAKVTDILDSGPSSPR</sequence>
<dbReference type="Pfam" id="PF15280">
    <property type="entry name" value="BORA_N"/>
    <property type="match status" value="1"/>
</dbReference>
<dbReference type="PANTHER" id="PTHR14728:SF2">
    <property type="entry name" value="PROTEIN AURORA BOREALIS"/>
    <property type="match status" value="1"/>
</dbReference>
<reference evidence="7 8" key="1">
    <citation type="journal article" date="2021" name="Elife">
        <title>Chloroplast acquisition without the gene transfer in kleptoplastic sea slugs, Plakobranchus ocellatus.</title>
        <authorList>
            <person name="Maeda T."/>
            <person name="Takahashi S."/>
            <person name="Yoshida T."/>
            <person name="Shimamura S."/>
            <person name="Takaki Y."/>
            <person name="Nagai Y."/>
            <person name="Toyoda A."/>
            <person name="Suzuki Y."/>
            <person name="Arimoto A."/>
            <person name="Ishii H."/>
            <person name="Satoh N."/>
            <person name="Nishiyama T."/>
            <person name="Hasebe M."/>
            <person name="Maruyama T."/>
            <person name="Minagawa J."/>
            <person name="Obokata J."/>
            <person name="Shigenobu S."/>
        </authorList>
    </citation>
    <scope>NUCLEOTIDE SEQUENCE [LARGE SCALE GENOMIC DNA]</scope>
</reference>
<accession>A0AAV4FB60</accession>
<keyword evidence="5" id="KW-0131">Cell cycle</keyword>
<dbReference type="AlphaFoldDB" id="A0AAV4FB60"/>
<dbReference type="GO" id="GO:0005737">
    <property type="term" value="C:cytoplasm"/>
    <property type="evidence" value="ECO:0007669"/>
    <property type="project" value="TreeGrafter"/>
</dbReference>
<dbReference type="PRINTS" id="PR02038">
    <property type="entry name" value="AURORABORA"/>
</dbReference>
<feature type="compositionally biased region" description="Polar residues" evidence="6">
    <location>
        <begin position="835"/>
        <end position="849"/>
    </location>
</feature>
<feature type="compositionally biased region" description="Basic and acidic residues" evidence="6">
    <location>
        <begin position="472"/>
        <end position="481"/>
    </location>
</feature>
<evidence type="ECO:0000256" key="5">
    <source>
        <dbReference type="ARBA" id="ARBA00023306"/>
    </source>
</evidence>
<keyword evidence="4" id="KW-0498">Mitosis</keyword>
<keyword evidence="3" id="KW-0132">Cell division</keyword>
<dbReference type="GO" id="GO:0051301">
    <property type="term" value="P:cell division"/>
    <property type="evidence" value="ECO:0007669"/>
    <property type="project" value="UniProtKB-KW"/>
</dbReference>
<dbReference type="GO" id="GO:0019901">
    <property type="term" value="F:protein kinase binding"/>
    <property type="evidence" value="ECO:0007669"/>
    <property type="project" value="TreeGrafter"/>
</dbReference>